<organism evidence="3">
    <name type="scientific">marine sediment metagenome</name>
    <dbReference type="NCBI Taxonomy" id="412755"/>
    <lineage>
        <taxon>unclassified sequences</taxon>
        <taxon>metagenomes</taxon>
        <taxon>ecological metagenomes</taxon>
    </lineage>
</organism>
<evidence type="ECO:0000256" key="1">
    <source>
        <dbReference type="SAM" id="Coils"/>
    </source>
</evidence>
<feature type="coiled-coil region" evidence="1">
    <location>
        <begin position="5"/>
        <end position="39"/>
    </location>
</feature>
<feature type="region of interest" description="Disordered" evidence="2">
    <location>
        <begin position="83"/>
        <end position="137"/>
    </location>
</feature>
<gene>
    <name evidence="3" type="ORF">LCGC14_0948100</name>
</gene>
<keyword evidence="1" id="KW-0175">Coiled coil</keyword>
<protein>
    <submittedName>
        <fullName evidence="3">Uncharacterized protein</fullName>
    </submittedName>
</protein>
<evidence type="ECO:0000256" key="2">
    <source>
        <dbReference type="SAM" id="MobiDB-lite"/>
    </source>
</evidence>
<feature type="compositionally biased region" description="Basic residues" evidence="2">
    <location>
        <begin position="125"/>
        <end position="137"/>
    </location>
</feature>
<reference evidence="3" key="1">
    <citation type="journal article" date="2015" name="Nature">
        <title>Complex archaea that bridge the gap between prokaryotes and eukaryotes.</title>
        <authorList>
            <person name="Spang A."/>
            <person name="Saw J.H."/>
            <person name="Jorgensen S.L."/>
            <person name="Zaremba-Niedzwiedzka K."/>
            <person name="Martijn J."/>
            <person name="Lind A.E."/>
            <person name="van Eijk R."/>
            <person name="Schleper C."/>
            <person name="Guy L."/>
            <person name="Ettema T.J."/>
        </authorList>
    </citation>
    <scope>NUCLEOTIDE SEQUENCE</scope>
</reference>
<name>A0A0F9NMV7_9ZZZZ</name>
<dbReference type="EMBL" id="LAZR01003356">
    <property type="protein sequence ID" value="KKN19214.1"/>
    <property type="molecule type" value="Genomic_DNA"/>
</dbReference>
<sequence>MERGKERAEIRTGDLKRLLGELENRRDQLMDEVAKKQGECDMVERIIKRTYEIILDANKDEQVHEETEALDRKNKKIIAKRKNAKKIADKENEPRKKKVEKALNGIKNHTRVKETQKSVREGRIAAKKNNAKKDKKK</sequence>
<proteinExistence type="predicted"/>
<comment type="caution">
    <text evidence="3">The sequence shown here is derived from an EMBL/GenBank/DDBJ whole genome shotgun (WGS) entry which is preliminary data.</text>
</comment>
<evidence type="ECO:0000313" key="3">
    <source>
        <dbReference type="EMBL" id="KKN19214.1"/>
    </source>
</evidence>
<dbReference type="AlphaFoldDB" id="A0A0F9NMV7"/>
<accession>A0A0F9NMV7</accession>
<feature type="compositionally biased region" description="Basic and acidic residues" evidence="2">
    <location>
        <begin position="111"/>
        <end position="124"/>
    </location>
</feature>